<feature type="transmembrane region" description="Helical" evidence="9">
    <location>
        <begin position="6"/>
        <end position="25"/>
    </location>
</feature>
<organism evidence="12 13">
    <name type="scientific">Cimex lectularius</name>
    <name type="common">Bed bug</name>
    <name type="synonym">Acanthia lectularia</name>
    <dbReference type="NCBI Taxonomy" id="79782"/>
    <lineage>
        <taxon>Eukaryota</taxon>
        <taxon>Metazoa</taxon>
        <taxon>Ecdysozoa</taxon>
        <taxon>Arthropoda</taxon>
        <taxon>Hexapoda</taxon>
        <taxon>Insecta</taxon>
        <taxon>Pterygota</taxon>
        <taxon>Neoptera</taxon>
        <taxon>Paraneoptera</taxon>
        <taxon>Hemiptera</taxon>
        <taxon>Heteroptera</taxon>
        <taxon>Panheteroptera</taxon>
        <taxon>Cimicomorpha</taxon>
        <taxon>Cimicidae</taxon>
        <taxon>Cimex</taxon>
    </lineage>
</organism>
<dbReference type="GO" id="GO:0016485">
    <property type="term" value="P:protein processing"/>
    <property type="evidence" value="ECO:0007669"/>
    <property type="project" value="TreeGrafter"/>
</dbReference>
<keyword evidence="13" id="KW-1185">Reference proteome</keyword>
<evidence type="ECO:0000256" key="7">
    <source>
        <dbReference type="ARBA" id="ARBA00022833"/>
    </source>
</evidence>
<comment type="cofactor">
    <cofactor evidence="1">
        <name>Zn(2+)</name>
        <dbReference type="ChEBI" id="CHEBI:29105"/>
    </cofactor>
</comment>
<dbReference type="Proteomes" id="UP000494040">
    <property type="component" value="Unassembled WGS sequence"/>
</dbReference>
<dbReference type="PANTHER" id="PTHR11733:SF133">
    <property type="entry name" value="PHOSPHATE-REGULATING NEUTRAL ENDOPEPTIDASE PHEX"/>
    <property type="match status" value="1"/>
</dbReference>
<proteinExistence type="inferred from homology"/>
<feature type="domain" description="Peptidase M13 N-terminal" evidence="11">
    <location>
        <begin position="82"/>
        <end position="455"/>
    </location>
</feature>
<evidence type="ECO:0000313" key="12">
    <source>
        <dbReference type="EnsemblMetazoa" id="XP_014239288.1"/>
    </source>
</evidence>
<keyword evidence="5" id="KW-0479">Metal-binding</keyword>
<keyword evidence="7" id="KW-0862">Zinc</keyword>
<dbReference type="PRINTS" id="PR00786">
    <property type="entry name" value="NEPRILYSIN"/>
</dbReference>
<comment type="subcellular location">
    <subcellularLocation>
        <location evidence="2">Cell membrane</location>
        <topology evidence="2">Single-pass type II membrane protein</topology>
    </subcellularLocation>
</comment>
<keyword evidence="9" id="KW-1133">Transmembrane helix</keyword>
<dbReference type="Pfam" id="PF05649">
    <property type="entry name" value="Peptidase_M13_N"/>
    <property type="match status" value="1"/>
</dbReference>
<accession>A0A8I6R6E8</accession>
<reference evidence="12" key="1">
    <citation type="submission" date="2022-01" db="UniProtKB">
        <authorList>
            <consortium name="EnsemblMetazoa"/>
        </authorList>
    </citation>
    <scope>IDENTIFICATION</scope>
</reference>
<evidence type="ECO:0000256" key="4">
    <source>
        <dbReference type="ARBA" id="ARBA00022670"/>
    </source>
</evidence>
<evidence type="ECO:0000256" key="3">
    <source>
        <dbReference type="ARBA" id="ARBA00007357"/>
    </source>
</evidence>
<keyword evidence="9" id="KW-0472">Membrane</keyword>
<dbReference type="Pfam" id="PF01431">
    <property type="entry name" value="Peptidase_M13"/>
    <property type="match status" value="1"/>
</dbReference>
<sequence length="723" mass="83868">MKEITVYVLGIISLVGNFFQTHAYLKRDVLNLRTAMNELNRKGEKPKYLNTKFWFKTEDDIPTIRQKLANMMLNNINDTVDPCDDFYQFACGNWLENNPLPKDKYMFDNYEIILDEVNRLLKNRLEQPVSDNEPMAYTKVKNHYKSCMNNETIDSIGSKPLLTFLDSLGGWPLISKNWNGSNFDWISLASQLAKYQNEILIFYDVIPNLKNSSEHILLIEKPSLFLKDTSMYLSPSKVKSLEAYKRYIVEVATLLGAQEYEVTKAVEDVVQFEINLANITEPAENNRVMTLEDIEMKFPDLKRFISNVFNLSQNSNVELNNLHYFKELEKLMKTTKTSTLANYMLWKMIVNMLYFMGDRFKKADGNFINNAYGVESLPARWEQCVVQMSKDLGLAVGAMFVQKHFDEFYKKEVILMNKYIQRAFGETIANISWLDKETKDLTKEKINSILFSIGYEDFILEQQKIDDYYKDIDIRLEYFFENKMNILKDRMRKIKSKIGLPVNKSLSVLNIPTGLIANFNYRLNSIVLAAVMFQPPAFHKYFPKSINYGGIGVVIGHEMIHSFDSNGRRYDKYGNLNPQWPDEAVKTFTEKTRCFVEQYEQNFVTKKDTQNNGELKLGENIADNGGVKQAFLAYQMWLQAQQDFNETLPGMNYTSGQLFFLSFAQQYCSVFRPAVGEIVLNQDSHSPNNFRVIGTLSNSDDFAKEFKCPIGSRMNPVKKCSLW</sequence>
<evidence type="ECO:0000256" key="6">
    <source>
        <dbReference type="ARBA" id="ARBA00022801"/>
    </source>
</evidence>
<gene>
    <name evidence="12" type="primary">106660830</name>
</gene>
<dbReference type="OrthoDB" id="6475849at2759"/>
<evidence type="ECO:0000259" key="11">
    <source>
        <dbReference type="Pfam" id="PF05649"/>
    </source>
</evidence>
<dbReference type="Gene3D" id="3.40.390.10">
    <property type="entry name" value="Collagenase (Catalytic Domain)"/>
    <property type="match status" value="1"/>
</dbReference>
<keyword evidence="4" id="KW-0645">Protease</keyword>
<evidence type="ECO:0000313" key="13">
    <source>
        <dbReference type="Proteomes" id="UP000494040"/>
    </source>
</evidence>
<dbReference type="PROSITE" id="PS51885">
    <property type="entry name" value="NEPRILYSIN"/>
    <property type="match status" value="1"/>
</dbReference>
<dbReference type="InterPro" id="IPR018497">
    <property type="entry name" value="Peptidase_M13_C"/>
</dbReference>
<comment type="similarity">
    <text evidence="3">Belongs to the peptidase M13 family.</text>
</comment>
<dbReference type="AlphaFoldDB" id="A0A8I6R6E8"/>
<evidence type="ECO:0000259" key="10">
    <source>
        <dbReference type="Pfam" id="PF01431"/>
    </source>
</evidence>
<dbReference type="InterPro" id="IPR008753">
    <property type="entry name" value="Peptidase_M13_N"/>
</dbReference>
<evidence type="ECO:0000256" key="1">
    <source>
        <dbReference type="ARBA" id="ARBA00001947"/>
    </source>
</evidence>
<dbReference type="CDD" id="cd08662">
    <property type="entry name" value="M13"/>
    <property type="match status" value="1"/>
</dbReference>
<dbReference type="InterPro" id="IPR000718">
    <property type="entry name" value="Peptidase_M13"/>
</dbReference>
<evidence type="ECO:0008006" key="14">
    <source>
        <dbReference type="Google" id="ProtNLM"/>
    </source>
</evidence>
<dbReference type="GO" id="GO:0004222">
    <property type="term" value="F:metalloendopeptidase activity"/>
    <property type="evidence" value="ECO:0007669"/>
    <property type="project" value="InterPro"/>
</dbReference>
<dbReference type="SUPFAM" id="SSF55486">
    <property type="entry name" value="Metalloproteases ('zincins'), catalytic domain"/>
    <property type="match status" value="1"/>
</dbReference>
<evidence type="ECO:0000256" key="9">
    <source>
        <dbReference type="SAM" id="Phobius"/>
    </source>
</evidence>
<name>A0A8I6R6E8_CIMLE</name>
<dbReference type="Gene3D" id="1.10.1380.10">
    <property type="entry name" value="Neutral endopeptidase , domain2"/>
    <property type="match status" value="1"/>
</dbReference>
<dbReference type="EnsemblMetazoa" id="XM_014383802.2">
    <property type="protein sequence ID" value="XP_014239288.1"/>
    <property type="gene ID" value="LOC106660830"/>
</dbReference>
<keyword evidence="6" id="KW-0378">Hydrolase</keyword>
<evidence type="ECO:0000256" key="8">
    <source>
        <dbReference type="ARBA" id="ARBA00023049"/>
    </source>
</evidence>
<keyword evidence="8" id="KW-0482">Metalloprotease</keyword>
<evidence type="ECO:0000256" key="5">
    <source>
        <dbReference type="ARBA" id="ARBA00022723"/>
    </source>
</evidence>
<keyword evidence="9" id="KW-0812">Transmembrane</keyword>
<dbReference type="InterPro" id="IPR024079">
    <property type="entry name" value="MetalloPept_cat_dom_sf"/>
</dbReference>
<dbReference type="InterPro" id="IPR042089">
    <property type="entry name" value="Peptidase_M13_dom_2"/>
</dbReference>
<dbReference type="KEGG" id="clec:106660830"/>
<protein>
    <recommendedName>
        <fullName evidence="14">Endothelin-converting enzyme</fullName>
    </recommendedName>
</protein>
<evidence type="ECO:0000256" key="2">
    <source>
        <dbReference type="ARBA" id="ARBA00004401"/>
    </source>
</evidence>
<dbReference type="PANTHER" id="PTHR11733">
    <property type="entry name" value="ZINC METALLOPROTEASE FAMILY M13 NEPRILYSIN-RELATED"/>
    <property type="match status" value="1"/>
</dbReference>
<dbReference type="OMA" id="TVECVET"/>
<dbReference type="GO" id="GO:0046872">
    <property type="term" value="F:metal ion binding"/>
    <property type="evidence" value="ECO:0007669"/>
    <property type="project" value="UniProtKB-KW"/>
</dbReference>
<dbReference type="GO" id="GO:0005886">
    <property type="term" value="C:plasma membrane"/>
    <property type="evidence" value="ECO:0007669"/>
    <property type="project" value="UniProtKB-SubCell"/>
</dbReference>
<feature type="domain" description="Peptidase M13 C-terminal" evidence="10">
    <location>
        <begin position="521"/>
        <end position="722"/>
    </location>
</feature>